<keyword evidence="5 9" id="KW-1003">Cell membrane</keyword>
<dbReference type="Pfam" id="PF02361">
    <property type="entry name" value="CbiQ"/>
    <property type="match status" value="1"/>
</dbReference>
<dbReference type="STRING" id="549687.GCA_001636335_03463"/>
<feature type="transmembrane region" description="Helical" evidence="9">
    <location>
        <begin position="244"/>
        <end position="263"/>
    </location>
</feature>
<keyword evidence="11" id="KW-1185">Reference proteome</keyword>
<dbReference type="InterPro" id="IPR024919">
    <property type="entry name" value="EcfT"/>
</dbReference>
<proteinExistence type="inferred from homology"/>
<accession>A0A2N0ZGQ9</accession>
<comment type="similarity">
    <text evidence="2 9">Belongs to the energy-coupling factor EcfT family.</text>
</comment>
<evidence type="ECO:0000256" key="1">
    <source>
        <dbReference type="ARBA" id="ARBA00004651"/>
    </source>
</evidence>
<dbReference type="Proteomes" id="UP000233343">
    <property type="component" value="Unassembled WGS sequence"/>
</dbReference>
<evidence type="ECO:0000256" key="4">
    <source>
        <dbReference type="ARBA" id="ARBA00022448"/>
    </source>
</evidence>
<dbReference type="EMBL" id="PISD01000025">
    <property type="protein sequence ID" value="PKG28704.1"/>
    <property type="molecule type" value="Genomic_DNA"/>
</dbReference>
<keyword evidence="4 9" id="KW-0813">Transport</keyword>
<evidence type="ECO:0000256" key="8">
    <source>
        <dbReference type="ARBA" id="ARBA00023136"/>
    </source>
</evidence>
<comment type="subunit">
    <text evidence="9">Forms a stable energy-coupling factor (ECF) transporter complex composed of 2 membrane-embedded substrate-binding proteins (S component), 2 ATP-binding proteins (A component) and 2 transmembrane proteins (T component).</text>
</comment>
<evidence type="ECO:0000256" key="5">
    <source>
        <dbReference type="ARBA" id="ARBA00022475"/>
    </source>
</evidence>
<dbReference type="AlphaFoldDB" id="A0A2N0ZGQ9"/>
<feature type="transmembrane region" description="Helical" evidence="9">
    <location>
        <begin position="117"/>
        <end position="136"/>
    </location>
</feature>
<evidence type="ECO:0000313" key="11">
    <source>
        <dbReference type="Proteomes" id="UP000233343"/>
    </source>
</evidence>
<keyword evidence="6 9" id="KW-0812">Transmembrane</keyword>
<sequence>MMEKMIFGRYVPADSVIHKMDPRSKLIIIFLFVCIVFIANNAITYGALVVYTFLMLGLSKVPMRFVFGGLKLVFILILFTFLLHIFLTKEGPVIFELGWFKVYEEGLRQGIFISLRFFLLILMTSILTLTTTPIAITDGLETLLGPLKKVKFPVHELALMMSIALRFIPTLMQETDKIMKAQTARGVDFTSGPVKDRVKAVIPLLIPLFVSSFKRAEELATAMEARGYRGGEGRTRYRQLSWGLTDTMMILLLAALTVLLIVFRT</sequence>
<dbReference type="RefSeq" id="WP_066192238.1">
    <property type="nucleotide sequence ID" value="NZ_CP194732.1"/>
</dbReference>
<dbReference type="PANTHER" id="PTHR33514:SF13">
    <property type="entry name" value="PROTEIN ABCI12, CHLOROPLASTIC"/>
    <property type="match status" value="1"/>
</dbReference>
<evidence type="ECO:0000256" key="9">
    <source>
        <dbReference type="HAMAP-Rule" id="MF_01461"/>
    </source>
</evidence>
<dbReference type="GO" id="GO:0022857">
    <property type="term" value="F:transmembrane transporter activity"/>
    <property type="evidence" value="ECO:0007669"/>
    <property type="project" value="UniProtKB-UniRule"/>
</dbReference>
<dbReference type="CDD" id="cd16914">
    <property type="entry name" value="EcfT"/>
    <property type="match status" value="1"/>
</dbReference>
<dbReference type="HAMAP" id="MF_01461">
    <property type="entry name" value="EcfT"/>
    <property type="match status" value="1"/>
</dbReference>
<comment type="caution">
    <text evidence="10">The sequence shown here is derived from an EMBL/GenBank/DDBJ whole genome shotgun (WGS) entry which is preliminary data.</text>
</comment>
<feature type="transmembrane region" description="Helical" evidence="9">
    <location>
        <begin position="26"/>
        <end position="53"/>
    </location>
</feature>
<evidence type="ECO:0000256" key="6">
    <source>
        <dbReference type="ARBA" id="ARBA00022692"/>
    </source>
</evidence>
<feature type="transmembrane region" description="Helical" evidence="9">
    <location>
        <begin position="65"/>
        <end position="87"/>
    </location>
</feature>
<dbReference type="PANTHER" id="PTHR33514">
    <property type="entry name" value="PROTEIN ABCI12, CHLOROPLASTIC"/>
    <property type="match status" value="1"/>
</dbReference>
<protein>
    <recommendedName>
        <fullName evidence="3 9">Energy-coupling factor transporter transmembrane protein EcfT</fullName>
        <shortName evidence="9">ECF transporter T component EcfT</shortName>
    </recommendedName>
</protein>
<evidence type="ECO:0000256" key="2">
    <source>
        <dbReference type="ARBA" id="ARBA00005660"/>
    </source>
</evidence>
<evidence type="ECO:0000313" key="10">
    <source>
        <dbReference type="EMBL" id="PKG28704.1"/>
    </source>
</evidence>
<keyword evidence="8 9" id="KW-0472">Membrane</keyword>
<organism evidence="10 11">
    <name type="scientific">Cytobacillus horneckiae</name>
    <dbReference type="NCBI Taxonomy" id="549687"/>
    <lineage>
        <taxon>Bacteria</taxon>
        <taxon>Bacillati</taxon>
        <taxon>Bacillota</taxon>
        <taxon>Bacilli</taxon>
        <taxon>Bacillales</taxon>
        <taxon>Bacillaceae</taxon>
        <taxon>Cytobacillus</taxon>
    </lineage>
</organism>
<name>A0A2N0ZGQ9_9BACI</name>
<gene>
    <name evidence="9" type="primary">ecfT</name>
    <name evidence="10" type="ORF">CWS20_11990</name>
</gene>
<evidence type="ECO:0000256" key="7">
    <source>
        <dbReference type="ARBA" id="ARBA00022989"/>
    </source>
</evidence>
<dbReference type="InterPro" id="IPR003339">
    <property type="entry name" value="ABC/ECF_trnsptr_transmembrane"/>
</dbReference>
<keyword evidence="7 9" id="KW-1133">Transmembrane helix</keyword>
<feature type="transmembrane region" description="Helical" evidence="9">
    <location>
        <begin position="156"/>
        <end position="172"/>
    </location>
</feature>
<dbReference type="GO" id="GO:0005886">
    <property type="term" value="C:plasma membrane"/>
    <property type="evidence" value="ECO:0007669"/>
    <property type="project" value="UniProtKB-SubCell"/>
</dbReference>
<reference evidence="10 11" key="1">
    <citation type="journal article" date="2010" name="Int. J. Syst. Evol. Microbiol.">
        <title>Bacillus horneckiae sp. nov., isolated from a spacecraft-assembly clean room.</title>
        <authorList>
            <person name="Vaishampayan P."/>
            <person name="Probst A."/>
            <person name="Krishnamurthi S."/>
            <person name="Ghosh S."/>
            <person name="Osman S."/>
            <person name="McDowall A."/>
            <person name="Ruckmani A."/>
            <person name="Mayilraj S."/>
            <person name="Venkateswaran K."/>
        </authorList>
    </citation>
    <scope>NUCLEOTIDE SEQUENCE [LARGE SCALE GENOMIC DNA]</scope>
    <source>
        <strain evidence="11">1PO1SC</strain>
    </source>
</reference>
<comment type="subcellular location">
    <subcellularLocation>
        <location evidence="1 9">Cell membrane</location>
        <topology evidence="1 9">Multi-pass membrane protein</topology>
    </subcellularLocation>
</comment>
<comment type="function">
    <text evidence="9">Transmembrane (T) component of an energy-coupling factor (ECF) ABC-transporter complex. Unlike classic ABC transporters this ECF transporter provides the energy necessary to transport a number of different substrates.</text>
</comment>
<evidence type="ECO:0000256" key="3">
    <source>
        <dbReference type="ARBA" id="ARBA00014042"/>
    </source>
</evidence>